<dbReference type="EMBL" id="NCKW01005376">
    <property type="protein sequence ID" value="POM72943.1"/>
    <property type="molecule type" value="Genomic_DNA"/>
</dbReference>
<evidence type="ECO:0000313" key="3">
    <source>
        <dbReference type="Proteomes" id="UP000237271"/>
    </source>
</evidence>
<dbReference type="Proteomes" id="UP000237271">
    <property type="component" value="Unassembled WGS sequence"/>
</dbReference>
<comment type="caution">
    <text evidence="2">The sequence shown here is derived from an EMBL/GenBank/DDBJ whole genome shotgun (WGS) entry which is preliminary data.</text>
</comment>
<organism evidence="2 3">
    <name type="scientific">Phytophthora palmivora</name>
    <dbReference type="NCBI Taxonomy" id="4796"/>
    <lineage>
        <taxon>Eukaryota</taxon>
        <taxon>Sar</taxon>
        <taxon>Stramenopiles</taxon>
        <taxon>Oomycota</taxon>
        <taxon>Peronosporomycetes</taxon>
        <taxon>Peronosporales</taxon>
        <taxon>Peronosporaceae</taxon>
        <taxon>Phytophthora</taxon>
    </lineage>
</organism>
<gene>
    <name evidence="2" type="ORF">PHPALM_10263</name>
</gene>
<protein>
    <submittedName>
        <fullName evidence="2">Avirulence protein (Avh)</fullName>
    </submittedName>
</protein>
<feature type="chain" id="PRO_5015122307" evidence="1">
    <location>
        <begin position="21"/>
        <end position="137"/>
    </location>
</feature>
<dbReference type="AlphaFoldDB" id="A0A2P4Y572"/>
<dbReference type="OrthoDB" id="106321at2759"/>
<keyword evidence="3" id="KW-1185">Reference proteome</keyword>
<feature type="signal peptide" evidence="1">
    <location>
        <begin position="1"/>
        <end position="20"/>
    </location>
</feature>
<reference evidence="2 3" key="1">
    <citation type="journal article" date="2017" name="Genome Biol. Evol.">
        <title>Phytophthora megakarya and P. palmivora, closely related causal agents of cacao black pod rot, underwent increases in genome sizes and gene numbers by different mechanisms.</title>
        <authorList>
            <person name="Ali S.S."/>
            <person name="Shao J."/>
            <person name="Lary D.J."/>
            <person name="Kronmiller B."/>
            <person name="Shen D."/>
            <person name="Strem M.D."/>
            <person name="Amoako-Attah I."/>
            <person name="Akrofi A.Y."/>
            <person name="Begoude B.A."/>
            <person name="Ten Hoopen G.M."/>
            <person name="Coulibaly K."/>
            <person name="Kebe B.I."/>
            <person name="Melnick R.L."/>
            <person name="Guiltinan M.J."/>
            <person name="Tyler B.M."/>
            <person name="Meinhardt L.W."/>
            <person name="Bailey B.A."/>
        </authorList>
    </citation>
    <scope>NUCLEOTIDE SEQUENCE [LARGE SCALE GENOMIC DNA]</scope>
    <source>
        <strain evidence="3">sbr112.9</strain>
    </source>
</reference>
<accession>A0A2P4Y572</accession>
<sequence>MHLNPVFALIVIILTAVTSAQLLDPSTSRIQSLTIISENDAVQTRRLRTSEDASEGDIEERRLADVDVAIKEGIHKVRMMTKWKLQFAVWKLLEKDPDKLAIKWGVIRMGGSMWQHPKYDKYLAYADYYGKGPLKYP</sequence>
<proteinExistence type="predicted"/>
<keyword evidence="1" id="KW-0732">Signal</keyword>
<evidence type="ECO:0000313" key="2">
    <source>
        <dbReference type="EMBL" id="POM72943.1"/>
    </source>
</evidence>
<name>A0A2P4Y572_9STRA</name>
<evidence type="ECO:0000256" key="1">
    <source>
        <dbReference type="SAM" id="SignalP"/>
    </source>
</evidence>